<evidence type="ECO:0000313" key="2">
    <source>
        <dbReference type="Proteomes" id="UP001157961"/>
    </source>
</evidence>
<dbReference type="EMBL" id="FXTY01000002">
    <property type="protein sequence ID" value="SMP10095.1"/>
    <property type="molecule type" value="Genomic_DNA"/>
</dbReference>
<reference evidence="1 2" key="1">
    <citation type="submission" date="2017-05" db="EMBL/GenBank/DDBJ databases">
        <authorList>
            <person name="Varghese N."/>
            <person name="Submissions S."/>
        </authorList>
    </citation>
    <scope>NUCLEOTIDE SEQUENCE [LARGE SCALE GENOMIC DNA]</scope>
    <source>
        <strain evidence="1 2">DSM 29734</strain>
    </source>
</reference>
<proteinExistence type="predicted"/>
<dbReference type="Proteomes" id="UP001157961">
    <property type="component" value="Unassembled WGS sequence"/>
</dbReference>
<accession>A0ABY1NHV0</accession>
<sequence>MRTPVLLLLTTTLALSACQSRWNPSNWWGKDRESQVQTETNALIPEKTEDGRSFFQSQETAEYRGLPIDKVTSVEVHKVTEGRLIMAVGVSSVHGTSDIRLIVPKENAFEGGVLTLDLMGRPPIEPVIGGSDQSREVTTAVVLTEQEMAGVRTIRVKALTNSIDRRAR</sequence>
<evidence type="ECO:0008006" key="3">
    <source>
        <dbReference type="Google" id="ProtNLM"/>
    </source>
</evidence>
<dbReference type="RefSeq" id="WP_283424835.1">
    <property type="nucleotide sequence ID" value="NZ_FXTY01000002.1"/>
</dbReference>
<comment type="caution">
    <text evidence="1">The sequence shown here is derived from an EMBL/GenBank/DDBJ whole genome shotgun (WGS) entry which is preliminary data.</text>
</comment>
<evidence type="ECO:0000313" key="1">
    <source>
        <dbReference type="EMBL" id="SMP10095.1"/>
    </source>
</evidence>
<protein>
    <recommendedName>
        <fullName evidence="3">Lipoprotein</fullName>
    </recommendedName>
</protein>
<organism evidence="1 2">
    <name type="scientific">Shimia sagamensis</name>
    <dbReference type="NCBI Taxonomy" id="1566352"/>
    <lineage>
        <taxon>Bacteria</taxon>
        <taxon>Pseudomonadati</taxon>
        <taxon>Pseudomonadota</taxon>
        <taxon>Alphaproteobacteria</taxon>
        <taxon>Rhodobacterales</taxon>
        <taxon>Roseobacteraceae</taxon>
    </lineage>
</organism>
<keyword evidence="2" id="KW-1185">Reference proteome</keyword>
<gene>
    <name evidence="1" type="ORF">SAMN06265373_10269</name>
</gene>
<name>A0ABY1NHV0_9RHOB</name>
<dbReference type="PROSITE" id="PS51257">
    <property type="entry name" value="PROKAR_LIPOPROTEIN"/>
    <property type="match status" value="1"/>
</dbReference>